<dbReference type="GO" id="GO:0005737">
    <property type="term" value="C:cytoplasm"/>
    <property type="evidence" value="ECO:0007669"/>
    <property type="project" value="TreeGrafter"/>
</dbReference>
<organism evidence="2 3">
    <name type="scientific">Neoroseomonas soli</name>
    <dbReference type="NCBI Taxonomy" id="1081025"/>
    <lineage>
        <taxon>Bacteria</taxon>
        <taxon>Pseudomonadati</taxon>
        <taxon>Pseudomonadota</taxon>
        <taxon>Alphaproteobacteria</taxon>
        <taxon>Acetobacterales</taxon>
        <taxon>Acetobacteraceae</taxon>
        <taxon>Neoroseomonas</taxon>
    </lineage>
</organism>
<dbReference type="PANTHER" id="PTHR48100">
    <property type="entry name" value="BROAD-SPECIFICITY PHOSPHATASE YOR283W-RELATED"/>
    <property type="match status" value="1"/>
</dbReference>
<dbReference type="InterPro" id="IPR013078">
    <property type="entry name" value="His_Pase_superF_clade-1"/>
</dbReference>
<proteinExistence type="predicted"/>
<dbReference type="SUPFAM" id="SSF53254">
    <property type="entry name" value="Phosphoglycerate mutase-like"/>
    <property type="match status" value="1"/>
</dbReference>
<reference evidence="2" key="2">
    <citation type="journal article" date="2021" name="Syst. Appl. Microbiol.">
        <title>Roseomonas hellenica sp. nov., isolated from roots of wild-growing Alkanna tinctoria.</title>
        <authorList>
            <person name="Rat A."/>
            <person name="Naranjo H.D."/>
            <person name="Lebbe L."/>
            <person name="Cnockaert M."/>
            <person name="Krigas N."/>
            <person name="Grigoriadou K."/>
            <person name="Maloupa E."/>
            <person name="Willems A."/>
        </authorList>
    </citation>
    <scope>NUCLEOTIDE SEQUENCE</scope>
    <source>
        <strain evidence="2">LMG 31231</strain>
    </source>
</reference>
<dbReference type="Proteomes" id="UP001138751">
    <property type="component" value="Unassembled WGS sequence"/>
</dbReference>
<evidence type="ECO:0000313" key="3">
    <source>
        <dbReference type="Proteomes" id="UP001138751"/>
    </source>
</evidence>
<dbReference type="PANTHER" id="PTHR48100:SF1">
    <property type="entry name" value="HISTIDINE PHOSPHATASE FAMILY PROTEIN-RELATED"/>
    <property type="match status" value="1"/>
</dbReference>
<comment type="caution">
    <text evidence="2">The sequence shown here is derived from an EMBL/GenBank/DDBJ whole genome shotgun (WGS) entry which is preliminary data.</text>
</comment>
<sequence>MTPTRFFLVRHALVEPSARAVLYGSMDVALCDLALRQEAASYRWLAHRLPQPARWFVTNLSRTRATAAAIFAAGYPHAELDPEPQFAEQFLGDWQGIPHEALPALLTRPAHPFWPHAGEEHPPGGESFKEMQARVSGALERMATLLEGQDVVVVAHGGSIRAMLAHAMGLSPDQALVFSIKNLSLTRIEKHGLDWRVAAVNEEPWTPPAAV</sequence>
<name>A0A9X9X0Y9_9PROT</name>
<dbReference type="CDD" id="cd07067">
    <property type="entry name" value="HP_PGM_like"/>
    <property type="match status" value="1"/>
</dbReference>
<feature type="site" description="Transition state stabilizer" evidence="1">
    <location>
        <position position="156"/>
    </location>
</feature>
<dbReference type="Pfam" id="PF00300">
    <property type="entry name" value="His_Phos_1"/>
    <property type="match status" value="1"/>
</dbReference>
<keyword evidence="3" id="KW-1185">Reference proteome</keyword>
<accession>A0A9X9X0Y9</accession>
<dbReference type="InterPro" id="IPR029033">
    <property type="entry name" value="His_PPase_superfam"/>
</dbReference>
<protein>
    <submittedName>
        <fullName evidence="2">Histidine phosphatase family protein</fullName>
    </submittedName>
</protein>
<dbReference type="Gene3D" id="3.40.50.1240">
    <property type="entry name" value="Phosphoglycerate mutase-like"/>
    <property type="match status" value="1"/>
</dbReference>
<evidence type="ECO:0000313" key="2">
    <source>
        <dbReference type="EMBL" id="MBR0673068.1"/>
    </source>
</evidence>
<dbReference type="RefSeq" id="WP_211863483.1">
    <property type="nucleotide sequence ID" value="NZ_JAAEDM010000058.1"/>
</dbReference>
<dbReference type="AlphaFoldDB" id="A0A9X9X0Y9"/>
<dbReference type="InterPro" id="IPR050275">
    <property type="entry name" value="PGM_Phosphatase"/>
</dbReference>
<gene>
    <name evidence="2" type="ORF">GXW76_17955</name>
</gene>
<dbReference type="GO" id="GO:0016791">
    <property type="term" value="F:phosphatase activity"/>
    <property type="evidence" value="ECO:0007669"/>
    <property type="project" value="TreeGrafter"/>
</dbReference>
<dbReference type="EMBL" id="JAAEDM010000058">
    <property type="protein sequence ID" value="MBR0673068.1"/>
    <property type="molecule type" value="Genomic_DNA"/>
</dbReference>
<reference evidence="2" key="1">
    <citation type="submission" date="2020-01" db="EMBL/GenBank/DDBJ databases">
        <authorList>
            <person name="Rat A."/>
        </authorList>
    </citation>
    <scope>NUCLEOTIDE SEQUENCE</scope>
    <source>
        <strain evidence="2">LMG 31231</strain>
    </source>
</reference>
<evidence type="ECO:0000256" key="1">
    <source>
        <dbReference type="PIRSR" id="PIRSR613078-3"/>
    </source>
</evidence>
<dbReference type="SMART" id="SM00855">
    <property type="entry name" value="PGAM"/>
    <property type="match status" value="1"/>
</dbReference>